<keyword evidence="1" id="KW-0677">Repeat</keyword>
<feature type="domain" description="J" evidence="5">
    <location>
        <begin position="5"/>
        <end position="62"/>
    </location>
</feature>
<gene>
    <name evidence="6" type="ORF">ENR64_19700</name>
</gene>
<feature type="compositionally biased region" description="Polar residues" evidence="4">
    <location>
        <begin position="77"/>
        <end position="91"/>
    </location>
</feature>
<dbReference type="Gene3D" id="1.10.287.110">
    <property type="entry name" value="DnaJ domain"/>
    <property type="match status" value="1"/>
</dbReference>
<dbReference type="InterPro" id="IPR011990">
    <property type="entry name" value="TPR-like_helical_dom_sf"/>
</dbReference>
<dbReference type="InterPro" id="IPR019734">
    <property type="entry name" value="TPR_rpt"/>
</dbReference>
<evidence type="ECO:0000256" key="1">
    <source>
        <dbReference type="ARBA" id="ARBA00022737"/>
    </source>
</evidence>
<protein>
    <submittedName>
        <fullName evidence="6">Tetratricopeptide repeat protein</fullName>
    </submittedName>
</protein>
<sequence length="215" mass="24326">MDLAESYRILNLTKDASFEEVKAAYRRLARQFHPDVNAGDRAATEQFIRVNQAYKKLTAHMVDSPAGSSGFAAATPANGQAASQPKSTSGTGKKVTFTVKQPASPQARVQFNPDLSPLERQLKEQSYARLQVLLKTQKLPQAIALVEGLVQRIPNDPEVLQWQAIAYQRWGRHLIQQGQLEKARIYLKKALRADPHNRTLWAEVEKDFRRMEKVY</sequence>
<keyword evidence="2 3" id="KW-0802">TPR repeat</keyword>
<dbReference type="PRINTS" id="PR00625">
    <property type="entry name" value="JDOMAIN"/>
</dbReference>
<dbReference type="EMBL" id="DSRU01000277">
    <property type="protein sequence ID" value="HFM99935.1"/>
    <property type="molecule type" value="Genomic_DNA"/>
</dbReference>
<feature type="repeat" description="TPR" evidence="3">
    <location>
        <begin position="164"/>
        <end position="197"/>
    </location>
</feature>
<evidence type="ECO:0000256" key="3">
    <source>
        <dbReference type="PROSITE-ProRule" id="PRU00339"/>
    </source>
</evidence>
<reference evidence="6" key="1">
    <citation type="journal article" date="2020" name="mSystems">
        <title>Genome- and Community-Level Interaction Insights into Carbon Utilization and Element Cycling Functions of Hydrothermarchaeota in Hydrothermal Sediment.</title>
        <authorList>
            <person name="Zhou Z."/>
            <person name="Liu Y."/>
            <person name="Xu W."/>
            <person name="Pan J."/>
            <person name="Luo Z.H."/>
            <person name="Li M."/>
        </authorList>
    </citation>
    <scope>NUCLEOTIDE SEQUENCE [LARGE SCALE GENOMIC DNA]</scope>
    <source>
        <strain evidence="6">SpSt-418</strain>
    </source>
</reference>
<evidence type="ECO:0000256" key="4">
    <source>
        <dbReference type="SAM" id="MobiDB-lite"/>
    </source>
</evidence>
<dbReference type="SMART" id="SM00271">
    <property type="entry name" value="DnaJ"/>
    <property type="match status" value="1"/>
</dbReference>
<dbReference type="InterPro" id="IPR013105">
    <property type="entry name" value="TPR_2"/>
</dbReference>
<dbReference type="PROSITE" id="PS50076">
    <property type="entry name" value="DNAJ_2"/>
    <property type="match status" value="1"/>
</dbReference>
<proteinExistence type="predicted"/>
<dbReference type="Gene3D" id="1.25.40.10">
    <property type="entry name" value="Tetratricopeptide repeat domain"/>
    <property type="match status" value="1"/>
</dbReference>
<dbReference type="InterPro" id="IPR036869">
    <property type="entry name" value="J_dom_sf"/>
</dbReference>
<evidence type="ECO:0000256" key="2">
    <source>
        <dbReference type="ARBA" id="ARBA00022803"/>
    </source>
</evidence>
<evidence type="ECO:0000313" key="6">
    <source>
        <dbReference type="EMBL" id="HFM99935.1"/>
    </source>
</evidence>
<accession>A0A7C3PHD9</accession>
<dbReference type="Pfam" id="PF07719">
    <property type="entry name" value="TPR_2"/>
    <property type="match status" value="1"/>
</dbReference>
<feature type="region of interest" description="Disordered" evidence="4">
    <location>
        <begin position="73"/>
        <end position="93"/>
    </location>
</feature>
<dbReference type="InterPro" id="IPR001623">
    <property type="entry name" value="DnaJ_domain"/>
</dbReference>
<dbReference type="PANTHER" id="PTHR24074">
    <property type="entry name" value="CO-CHAPERONE PROTEIN DJLA"/>
    <property type="match status" value="1"/>
</dbReference>
<dbReference type="AlphaFoldDB" id="A0A7C3PHD9"/>
<organism evidence="6">
    <name type="scientific">Oscillatoriales cyanobacterium SpSt-418</name>
    <dbReference type="NCBI Taxonomy" id="2282169"/>
    <lineage>
        <taxon>Bacteria</taxon>
        <taxon>Bacillati</taxon>
        <taxon>Cyanobacteriota</taxon>
        <taxon>Cyanophyceae</taxon>
        <taxon>Oscillatoriophycideae</taxon>
        <taxon>Oscillatoriales</taxon>
    </lineage>
</organism>
<dbReference type="PROSITE" id="PS50005">
    <property type="entry name" value="TPR"/>
    <property type="match status" value="1"/>
</dbReference>
<comment type="caution">
    <text evidence="6">The sequence shown here is derived from an EMBL/GenBank/DDBJ whole genome shotgun (WGS) entry which is preliminary data.</text>
</comment>
<dbReference type="SUPFAM" id="SSF46565">
    <property type="entry name" value="Chaperone J-domain"/>
    <property type="match status" value="1"/>
</dbReference>
<dbReference type="InterPro" id="IPR050817">
    <property type="entry name" value="DjlA_DnaK_co-chaperone"/>
</dbReference>
<dbReference type="SMART" id="SM00028">
    <property type="entry name" value="TPR"/>
    <property type="match status" value="1"/>
</dbReference>
<name>A0A7C3PHD9_9CYAN</name>
<evidence type="ECO:0000259" key="5">
    <source>
        <dbReference type="PROSITE" id="PS50076"/>
    </source>
</evidence>
<dbReference type="CDD" id="cd06257">
    <property type="entry name" value="DnaJ"/>
    <property type="match status" value="1"/>
</dbReference>
<dbReference type="SUPFAM" id="SSF48452">
    <property type="entry name" value="TPR-like"/>
    <property type="match status" value="1"/>
</dbReference>
<dbReference type="Pfam" id="PF00226">
    <property type="entry name" value="DnaJ"/>
    <property type="match status" value="1"/>
</dbReference>